<comment type="subcellular location">
    <subcellularLocation>
        <location evidence="2">Cell membrane</location>
        <topology evidence="2">Multi-pass membrane protein</topology>
    </subcellularLocation>
</comment>
<dbReference type="CDD" id="cd00075">
    <property type="entry name" value="HATPase"/>
    <property type="match status" value="1"/>
</dbReference>
<evidence type="ECO:0000313" key="16">
    <source>
        <dbReference type="Proteomes" id="UP000275368"/>
    </source>
</evidence>
<dbReference type="CDD" id="cd00082">
    <property type="entry name" value="HisKA"/>
    <property type="match status" value="1"/>
</dbReference>
<dbReference type="PANTHER" id="PTHR45528">
    <property type="entry name" value="SENSOR HISTIDINE KINASE CPXA"/>
    <property type="match status" value="1"/>
</dbReference>
<sequence>MKLKNKITLLTSLWVVCILLLVDCTVYLLFIRIATENEKESLLSKSEQIIEKIGPDALLQRKNLKELMLLLPQDTVIRIVSPQSAIVNLIKDEENMNLPPIKTVSEAESELVEGNGSKVVIVRMPIISNNQIIGTFEMAERMEALDSSISLLITLLLASTGGAVLLSILGGTFISRTVIKPISTSIQTMQEIEESLTFKKIPSAGAAKDEMFQMTETFNRMIDRLEESFAKQQQFVSDASHELNTTLTIVEGYANMLRRWGTKDARIQKESIDNIYDESKRMRKMTEQLLELASSGKGLKLETVPMDLVDCCEQVLSLVTKLHENRDIDLSTSGHRPILIADPMKIKQLLLILLDNALKYSEDRIELSVRTEKNIVEIHVKDKGIGIPKDQTALVFERFYRVDQARQRKTGGTGLGLPIAKSIVLEHHGTIQIVSGEGDGTEVIIKLPKASTD</sequence>
<reference evidence="15 16" key="1">
    <citation type="submission" date="2018-11" db="EMBL/GenBank/DDBJ databases">
        <title>Complete genome sequence of Paenibacillus baekrokdamisoli strain KCTC 33723.</title>
        <authorList>
            <person name="Kang S.W."/>
            <person name="Lee K.C."/>
            <person name="Kim K.K."/>
            <person name="Kim J.S."/>
            <person name="Kim D.S."/>
            <person name="Ko S.H."/>
            <person name="Yang S.H."/>
            <person name="Lee J.S."/>
        </authorList>
    </citation>
    <scope>NUCLEOTIDE SEQUENCE [LARGE SCALE GENOMIC DNA]</scope>
    <source>
        <strain evidence="15 16">KCTC 33723</strain>
    </source>
</reference>
<evidence type="ECO:0000256" key="14">
    <source>
        <dbReference type="ARBA" id="ARBA00023136"/>
    </source>
</evidence>
<evidence type="ECO:0000256" key="4">
    <source>
        <dbReference type="ARBA" id="ARBA00015735"/>
    </source>
</evidence>
<dbReference type="InterPro" id="IPR003594">
    <property type="entry name" value="HATPase_dom"/>
</dbReference>
<evidence type="ECO:0000313" key="15">
    <source>
        <dbReference type="EMBL" id="BBH20701.1"/>
    </source>
</evidence>
<dbReference type="InterPro" id="IPR004358">
    <property type="entry name" value="Sig_transdc_His_kin-like_C"/>
</dbReference>
<gene>
    <name evidence="15" type="primary">ykoH_2</name>
    <name evidence="15" type="ORF">Back11_20460</name>
</gene>
<dbReference type="PROSITE" id="PS50885">
    <property type="entry name" value="HAMP"/>
    <property type="match status" value="1"/>
</dbReference>
<organism evidence="15 16">
    <name type="scientific">Paenibacillus baekrokdamisoli</name>
    <dbReference type="NCBI Taxonomy" id="1712516"/>
    <lineage>
        <taxon>Bacteria</taxon>
        <taxon>Bacillati</taxon>
        <taxon>Bacillota</taxon>
        <taxon>Bacilli</taxon>
        <taxon>Bacillales</taxon>
        <taxon>Paenibacillaceae</taxon>
        <taxon>Paenibacillus</taxon>
    </lineage>
</organism>
<keyword evidence="5" id="KW-1003">Cell membrane</keyword>
<keyword evidence="10 15" id="KW-0418">Kinase</keyword>
<dbReference type="InterPro" id="IPR036890">
    <property type="entry name" value="HATPase_C_sf"/>
</dbReference>
<keyword evidence="9" id="KW-0547">Nucleotide-binding</keyword>
<dbReference type="RefSeq" id="WP_125656005.1">
    <property type="nucleotide sequence ID" value="NZ_AP019308.1"/>
</dbReference>
<dbReference type="SMART" id="SM00304">
    <property type="entry name" value="HAMP"/>
    <property type="match status" value="1"/>
</dbReference>
<dbReference type="SMART" id="SM00387">
    <property type="entry name" value="HATPase_c"/>
    <property type="match status" value="1"/>
</dbReference>
<evidence type="ECO:0000256" key="5">
    <source>
        <dbReference type="ARBA" id="ARBA00022475"/>
    </source>
</evidence>
<evidence type="ECO:0000256" key="9">
    <source>
        <dbReference type="ARBA" id="ARBA00022741"/>
    </source>
</evidence>
<dbReference type="PROSITE" id="PS50109">
    <property type="entry name" value="HIS_KIN"/>
    <property type="match status" value="1"/>
</dbReference>
<keyword evidence="11" id="KW-0067">ATP-binding</keyword>
<evidence type="ECO:0000256" key="8">
    <source>
        <dbReference type="ARBA" id="ARBA00022692"/>
    </source>
</evidence>
<dbReference type="SMART" id="SM00388">
    <property type="entry name" value="HisKA"/>
    <property type="match status" value="1"/>
</dbReference>
<dbReference type="Proteomes" id="UP000275368">
    <property type="component" value="Chromosome"/>
</dbReference>
<evidence type="ECO:0000256" key="6">
    <source>
        <dbReference type="ARBA" id="ARBA00022553"/>
    </source>
</evidence>
<dbReference type="PANTHER" id="PTHR45528:SF1">
    <property type="entry name" value="SENSOR HISTIDINE KINASE CPXA"/>
    <property type="match status" value="1"/>
</dbReference>
<name>A0A3G9J4I1_9BACL</name>
<dbReference type="EC" id="2.7.13.3" evidence="3"/>
<dbReference type="Pfam" id="PF00512">
    <property type="entry name" value="HisKA"/>
    <property type="match status" value="1"/>
</dbReference>
<keyword evidence="7" id="KW-0808">Transferase</keyword>
<dbReference type="InterPro" id="IPR003661">
    <property type="entry name" value="HisK_dim/P_dom"/>
</dbReference>
<dbReference type="InterPro" id="IPR050398">
    <property type="entry name" value="HssS/ArlS-like"/>
</dbReference>
<keyword evidence="16" id="KW-1185">Reference proteome</keyword>
<keyword evidence="12" id="KW-1133">Transmembrane helix</keyword>
<dbReference type="GO" id="GO:0005524">
    <property type="term" value="F:ATP binding"/>
    <property type="evidence" value="ECO:0007669"/>
    <property type="project" value="UniProtKB-KW"/>
</dbReference>
<dbReference type="Pfam" id="PF02518">
    <property type="entry name" value="HATPase_c"/>
    <property type="match status" value="1"/>
</dbReference>
<dbReference type="InterPro" id="IPR003660">
    <property type="entry name" value="HAMP_dom"/>
</dbReference>
<dbReference type="InterPro" id="IPR005467">
    <property type="entry name" value="His_kinase_dom"/>
</dbReference>
<evidence type="ECO:0000256" key="11">
    <source>
        <dbReference type="ARBA" id="ARBA00022840"/>
    </source>
</evidence>
<proteinExistence type="predicted"/>
<keyword evidence="6" id="KW-0597">Phosphoprotein</keyword>
<keyword evidence="14" id="KW-0472">Membrane</keyword>
<dbReference type="KEGG" id="pbk:Back11_20460"/>
<dbReference type="SUPFAM" id="SSF55874">
    <property type="entry name" value="ATPase domain of HSP90 chaperone/DNA topoisomerase II/histidine kinase"/>
    <property type="match status" value="1"/>
</dbReference>
<dbReference type="SUPFAM" id="SSF47384">
    <property type="entry name" value="Homodimeric domain of signal transducing histidine kinase"/>
    <property type="match status" value="1"/>
</dbReference>
<keyword evidence="8" id="KW-0812">Transmembrane</keyword>
<dbReference type="EMBL" id="AP019308">
    <property type="protein sequence ID" value="BBH20701.1"/>
    <property type="molecule type" value="Genomic_DNA"/>
</dbReference>
<dbReference type="GO" id="GO:0005886">
    <property type="term" value="C:plasma membrane"/>
    <property type="evidence" value="ECO:0007669"/>
    <property type="project" value="UniProtKB-SubCell"/>
</dbReference>
<dbReference type="Gene3D" id="1.10.287.130">
    <property type="match status" value="1"/>
</dbReference>
<dbReference type="PRINTS" id="PR00344">
    <property type="entry name" value="BCTRLSENSOR"/>
</dbReference>
<evidence type="ECO:0000256" key="3">
    <source>
        <dbReference type="ARBA" id="ARBA00012438"/>
    </source>
</evidence>
<dbReference type="InterPro" id="IPR041610">
    <property type="entry name" value="ArlS_N"/>
</dbReference>
<dbReference type="Pfam" id="PF18719">
    <property type="entry name" value="ArlS_N"/>
    <property type="match status" value="1"/>
</dbReference>
<dbReference type="FunFam" id="3.30.565.10:FF:000006">
    <property type="entry name" value="Sensor histidine kinase WalK"/>
    <property type="match status" value="1"/>
</dbReference>
<dbReference type="InterPro" id="IPR036097">
    <property type="entry name" value="HisK_dim/P_sf"/>
</dbReference>
<evidence type="ECO:0000256" key="7">
    <source>
        <dbReference type="ARBA" id="ARBA00022679"/>
    </source>
</evidence>
<comment type="catalytic activity">
    <reaction evidence="1">
        <text>ATP + protein L-histidine = ADP + protein N-phospho-L-histidine.</text>
        <dbReference type="EC" id="2.7.13.3"/>
    </reaction>
</comment>
<keyword evidence="13" id="KW-0902">Two-component regulatory system</keyword>
<protein>
    <recommendedName>
        <fullName evidence="4">Signal transduction histidine-protein kinase ArlS</fullName>
        <ecNumber evidence="3">2.7.13.3</ecNumber>
    </recommendedName>
</protein>
<dbReference type="Gene3D" id="6.10.340.10">
    <property type="match status" value="1"/>
</dbReference>
<dbReference type="GO" id="GO:0000155">
    <property type="term" value="F:phosphorelay sensor kinase activity"/>
    <property type="evidence" value="ECO:0007669"/>
    <property type="project" value="InterPro"/>
</dbReference>
<evidence type="ECO:0000256" key="10">
    <source>
        <dbReference type="ARBA" id="ARBA00022777"/>
    </source>
</evidence>
<evidence type="ECO:0000256" key="1">
    <source>
        <dbReference type="ARBA" id="ARBA00000085"/>
    </source>
</evidence>
<evidence type="ECO:0000256" key="13">
    <source>
        <dbReference type="ARBA" id="ARBA00023012"/>
    </source>
</evidence>
<evidence type="ECO:0000256" key="2">
    <source>
        <dbReference type="ARBA" id="ARBA00004651"/>
    </source>
</evidence>
<dbReference type="OrthoDB" id="9786919at2"/>
<evidence type="ECO:0000256" key="12">
    <source>
        <dbReference type="ARBA" id="ARBA00022989"/>
    </source>
</evidence>
<dbReference type="Gene3D" id="3.30.565.10">
    <property type="entry name" value="Histidine kinase-like ATPase, C-terminal domain"/>
    <property type="match status" value="1"/>
</dbReference>
<accession>A0A3G9J4I1</accession>
<dbReference type="AlphaFoldDB" id="A0A3G9J4I1"/>